<dbReference type="InterPro" id="IPR023296">
    <property type="entry name" value="Glyco_hydro_beta-prop_sf"/>
</dbReference>
<reference evidence="7 8" key="1">
    <citation type="submission" date="2023-07" db="EMBL/GenBank/DDBJ databases">
        <title>Sorghum-associated microbial communities from plants grown in Nebraska, USA.</title>
        <authorList>
            <person name="Schachtman D."/>
        </authorList>
    </citation>
    <scope>NUCLEOTIDE SEQUENCE [LARGE SCALE GENOMIC DNA]</scope>
    <source>
        <strain evidence="7 8">BE107</strain>
    </source>
</reference>
<proteinExistence type="inferred from homology"/>
<feature type="signal peptide" evidence="4">
    <location>
        <begin position="1"/>
        <end position="24"/>
    </location>
</feature>
<keyword evidence="3" id="KW-0326">Glycosidase</keyword>
<organism evidence="7 8">
    <name type="scientific">Pseudoxanthomonas sacheonensis</name>
    <dbReference type="NCBI Taxonomy" id="443615"/>
    <lineage>
        <taxon>Bacteria</taxon>
        <taxon>Pseudomonadati</taxon>
        <taxon>Pseudomonadota</taxon>
        <taxon>Gammaproteobacteria</taxon>
        <taxon>Lysobacterales</taxon>
        <taxon>Lysobacteraceae</taxon>
        <taxon>Pseudoxanthomonas</taxon>
    </lineage>
</organism>
<dbReference type="Proteomes" id="UP001254759">
    <property type="component" value="Unassembled WGS sequence"/>
</dbReference>
<dbReference type="Gene3D" id="2.115.10.20">
    <property type="entry name" value="Glycosyl hydrolase domain, family 43"/>
    <property type="match status" value="1"/>
</dbReference>
<dbReference type="CDD" id="cd08982">
    <property type="entry name" value="GH43-like"/>
    <property type="match status" value="1"/>
</dbReference>
<evidence type="ECO:0008006" key="9">
    <source>
        <dbReference type="Google" id="ProtNLM"/>
    </source>
</evidence>
<comment type="similarity">
    <text evidence="1">Belongs to the glycosyl hydrolase 43 family.</text>
</comment>
<dbReference type="PROSITE" id="PS50853">
    <property type="entry name" value="FN3"/>
    <property type="match status" value="1"/>
</dbReference>
<dbReference type="Pfam" id="PF04616">
    <property type="entry name" value="Glyco_hydro_43"/>
    <property type="match status" value="1"/>
</dbReference>
<dbReference type="CDD" id="cd00063">
    <property type="entry name" value="FN3"/>
    <property type="match status" value="1"/>
</dbReference>
<accession>A0ABU1RTS4</accession>
<keyword evidence="2" id="KW-0378">Hydrolase</keyword>
<dbReference type="PANTHER" id="PTHR42812">
    <property type="entry name" value="BETA-XYLOSIDASE"/>
    <property type="match status" value="1"/>
</dbReference>
<dbReference type="SUPFAM" id="SSF75005">
    <property type="entry name" value="Arabinanase/levansucrase/invertase"/>
    <property type="match status" value="1"/>
</dbReference>
<comment type="caution">
    <text evidence="7">The sequence shown here is derived from an EMBL/GenBank/DDBJ whole genome shotgun (WGS) entry which is preliminary data.</text>
</comment>
<dbReference type="InterPro" id="IPR003961">
    <property type="entry name" value="FN3_dom"/>
</dbReference>
<keyword evidence="4" id="KW-0732">Signal</keyword>
<evidence type="ECO:0000259" key="6">
    <source>
        <dbReference type="PROSITE" id="PS50853"/>
    </source>
</evidence>
<dbReference type="EMBL" id="JAVDTT010000002">
    <property type="protein sequence ID" value="MDR6841710.1"/>
    <property type="molecule type" value="Genomic_DNA"/>
</dbReference>
<evidence type="ECO:0000256" key="4">
    <source>
        <dbReference type="SAM" id="SignalP"/>
    </source>
</evidence>
<dbReference type="InterPro" id="IPR036116">
    <property type="entry name" value="FN3_sf"/>
</dbReference>
<keyword evidence="8" id="KW-1185">Reference proteome</keyword>
<evidence type="ECO:0000256" key="1">
    <source>
        <dbReference type="ARBA" id="ARBA00009865"/>
    </source>
</evidence>
<feature type="domain" description="Fibronectin type-III" evidence="6">
    <location>
        <begin position="527"/>
        <end position="613"/>
    </location>
</feature>
<dbReference type="Pfam" id="PF00754">
    <property type="entry name" value="F5_F8_type_C"/>
    <property type="match status" value="1"/>
</dbReference>
<dbReference type="RefSeq" id="WP_310092750.1">
    <property type="nucleotide sequence ID" value="NZ_JAVDTT010000002.1"/>
</dbReference>
<protein>
    <recommendedName>
        <fullName evidence="9">Coagulation factor 5/8 type domain protein</fullName>
    </recommendedName>
</protein>
<sequence>MQYFRSMRRSTLLLAALSASLATAAEPPGRRTYANPMDLDYRYNFEQLNEGISYRTGADPVIVRHKDAYYLFQTLADGYWRSTNLLDWRFVTPSRWPSESIVAPAVVSDGDRLVIMQSAFGPRALLQSTDPASGKIDYLTRLLPRIPSAVPPGQDLLPLPAGKTPPGPWDPDIFIDDDGRWYLYWGSSDTYPLYGIEMEKAPRGFTFRGEPKVMLALDPAKHGWERFGPDHRGMNFPNGKPVGNYMEGAWMTKVRGRYYLQYGAPGTEYNAYANGTYVGDNPLGPFEYAPYNPVAYKPGGFVQGAGHGSTFQDKYGNWWNTGTPWIGYNWTFERRIAMFPAAFADDGQMSVSARFGDFPHWMPEGKIADPESLFTGWMLLSYRKKATASSTRGEFAASRVTDENPRTFWVAGSSEPGQTLTVDLGAEKTVRAVQVNYADYQSGRFADAPDIYTAFQLQHSTDGKKWKPLAEVGDGPDRRDRPNAYLQLPEPVRLRYLRYVHGHVGAANLAISDLRVFGNAEGKPPTAPRDVAVKRDQDRRNAVVTWKAVPSAVGYNVRWGLRADRLNLSYQVFADKGTTLELRALNVDQSYVMAVEAFNETGVSGLSAARQAE</sequence>
<gene>
    <name evidence="7" type="ORF">J2W94_001995</name>
</gene>
<dbReference type="InterPro" id="IPR006710">
    <property type="entry name" value="Glyco_hydro_43"/>
</dbReference>
<dbReference type="Gene3D" id="2.60.40.10">
    <property type="entry name" value="Immunoglobulins"/>
    <property type="match status" value="1"/>
</dbReference>
<dbReference type="SUPFAM" id="SSF49265">
    <property type="entry name" value="Fibronectin type III"/>
    <property type="match status" value="1"/>
</dbReference>
<evidence type="ECO:0000256" key="2">
    <source>
        <dbReference type="ARBA" id="ARBA00022801"/>
    </source>
</evidence>
<dbReference type="InterPro" id="IPR051795">
    <property type="entry name" value="Glycosyl_Hydrlase_43"/>
</dbReference>
<dbReference type="SUPFAM" id="SSF49785">
    <property type="entry name" value="Galactose-binding domain-like"/>
    <property type="match status" value="1"/>
</dbReference>
<feature type="chain" id="PRO_5046864743" description="Coagulation factor 5/8 type domain protein" evidence="4">
    <location>
        <begin position="25"/>
        <end position="613"/>
    </location>
</feature>
<dbReference type="PROSITE" id="PS50022">
    <property type="entry name" value="FA58C_3"/>
    <property type="match status" value="1"/>
</dbReference>
<dbReference type="InterPro" id="IPR008979">
    <property type="entry name" value="Galactose-bd-like_sf"/>
</dbReference>
<evidence type="ECO:0000313" key="7">
    <source>
        <dbReference type="EMBL" id="MDR6841710.1"/>
    </source>
</evidence>
<evidence type="ECO:0000313" key="8">
    <source>
        <dbReference type="Proteomes" id="UP001254759"/>
    </source>
</evidence>
<name>A0ABU1RTS4_9GAMM</name>
<evidence type="ECO:0000259" key="5">
    <source>
        <dbReference type="PROSITE" id="PS50022"/>
    </source>
</evidence>
<dbReference type="PANTHER" id="PTHR42812:SF5">
    <property type="entry name" value="ENDO-ARABINASE"/>
    <property type="match status" value="1"/>
</dbReference>
<feature type="domain" description="F5/8 type C" evidence="5">
    <location>
        <begin position="367"/>
        <end position="519"/>
    </location>
</feature>
<evidence type="ECO:0000256" key="3">
    <source>
        <dbReference type="ARBA" id="ARBA00023295"/>
    </source>
</evidence>
<dbReference type="InterPro" id="IPR013783">
    <property type="entry name" value="Ig-like_fold"/>
</dbReference>
<dbReference type="Gene3D" id="2.60.120.260">
    <property type="entry name" value="Galactose-binding domain-like"/>
    <property type="match status" value="1"/>
</dbReference>
<dbReference type="InterPro" id="IPR000421">
    <property type="entry name" value="FA58C"/>
</dbReference>